<dbReference type="InterPro" id="IPR020841">
    <property type="entry name" value="PKS_Beta-ketoAc_synthase_dom"/>
</dbReference>
<feature type="domain" description="Ketosynthase family 3 (KS3)" evidence="4">
    <location>
        <begin position="5"/>
        <end position="403"/>
    </location>
</feature>
<evidence type="ECO:0000313" key="6">
    <source>
        <dbReference type="Proteomes" id="UP000239833"/>
    </source>
</evidence>
<keyword evidence="5" id="KW-0012">Acyltransferase</keyword>
<accession>A0A2L1UIA6</accession>
<evidence type="ECO:0000259" key="4">
    <source>
        <dbReference type="PROSITE" id="PS52004"/>
    </source>
</evidence>
<evidence type="ECO:0000256" key="1">
    <source>
        <dbReference type="ARBA" id="ARBA00008467"/>
    </source>
</evidence>
<dbReference type="InterPro" id="IPR014031">
    <property type="entry name" value="Ketoacyl_synth_C"/>
</dbReference>
<protein>
    <submittedName>
        <fullName evidence="5">3-oxoacyl-[acyl-carrier-protein] synthase</fullName>
        <ecNumber evidence="5">2.3.1.179</ecNumber>
    </submittedName>
</protein>
<dbReference type="CDD" id="cd00834">
    <property type="entry name" value="KAS_I_II"/>
    <property type="match status" value="1"/>
</dbReference>
<dbReference type="EMBL" id="CP019655">
    <property type="protein sequence ID" value="AVF28128.1"/>
    <property type="molecule type" value="Genomic_DNA"/>
</dbReference>
<dbReference type="Proteomes" id="UP000239833">
    <property type="component" value="Chromosome"/>
</dbReference>
<dbReference type="Pfam" id="PF00109">
    <property type="entry name" value="ketoacyl-synt"/>
    <property type="match status" value="2"/>
</dbReference>
<dbReference type="RefSeq" id="WP_079940443.1">
    <property type="nucleotide sequence ID" value="NZ_CP019655.1"/>
</dbReference>
<dbReference type="GO" id="GO:0006633">
    <property type="term" value="P:fatty acid biosynthetic process"/>
    <property type="evidence" value="ECO:0007669"/>
    <property type="project" value="TreeGrafter"/>
</dbReference>
<gene>
    <name evidence="5" type="primary">fabF2</name>
    <name evidence="5" type="ORF">ERICIII_04045</name>
</gene>
<sequence length="815" mass="87381">MNTNKQRIVVTGMGIICPNGKNLDEFWERVKAGKSGIKVVNNIDMSDMLTNLGGEIADFNPEDYFSEEELKEMDRCGQLGVVAAREAVKHANLQMESLNPYRVGISLGTSLGGMLSGEEFHEQWLKKGIQHADEALLYKYLIHTPCDNITRALGMKGPKMVISNACAAGTNSIGYALDIIRNDKADVMITGGVDPLSRLSLSGFNSLQALIPTPPSPYSKSNGIVIGEGAAILVLEKLEHALERGASILAEVLDYDLSSDAYHQTAPDPGGEGALRSMQGALRKANVESNVISYINGHGTGTPANDMAEPKAILSLIGDNKIPVSSTKSMIGHMLGAGGAAEAVTSILAIQHGFLPPTINFDIESQKFDLDFVPNEGRDGHLDYVLSNSFAFGGNNASILFRKYQDGKERRVEKPAKKVVITGIGALAGNAANLEEVKECLLQGKSGISTIEKWEAESSSCLKAGQIPELNFRKMIHPNLLRKMDTISRNAVVSAKMALEHGKLKIDRDNREKIGIIFATSTGPIETVESFNRIIIQEGVKSANAKLFPNTVMNAAAGHISLNFKVKGPTSTVSCGNVSGISALYYAYSLIQSSDYDTFIVVASDEVNKPIVEGHSKINRFLTSDEIQPFDSNRSGTILGEGSVAFIIESEEAALRRNAAILAELKGFGLTSDDSKIGSMNHTGEAWKTSMEMALSEAAVSAGDIGYIGAAANGHPYFDSVEERVIQDIFGNKVPVSASKSVFGETFASSGLLSLISALCAFDGKIPPTQNVTSHNGRIDLVTEQARDAEIDHALISTYSYGGNYNTVVIGKYGQ</sequence>
<dbReference type="NCBIfam" id="NF005589">
    <property type="entry name" value="PRK07314.1"/>
    <property type="match status" value="1"/>
</dbReference>
<evidence type="ECO:0000256" key="2">
    <source>
        <dbReference type="ARBA" id="ARBA00022679"/>
    </source>
</evidence>
<dbReference type="SMART" id="SM00825">
    <property type="entry name" value="PKS_KS"/>
    <property type="match status" value="1"/>
</dbReference>
<dbReference type="Gene3D" id="3.40.47.10">
    <property type="match status" value="3"/>
</dbReference>
<dbReference type="GO" id="GO:0005829">
    <property type="term" value="C:cytosol"/>
    <property type="evidence" value="ECO:0007669"/>
    <property type="project" value="TreeGrafter"/>
</dbReference>
<dbReference type="AlphaFoldDB" id="A0A2L1UIA6"/>
<dbReference type="SUPFAM" id="SSF53901">
    <property type="entry name" value="Thiolase-like"/>
    <property type="match status" value="3"/>
</dbReference>
<dbReference type="InterPro" id="IPR000794">
    <property type="entry name" value="Beta-ketoacyl_synthase"/>
</dbReference>
<evidence type="ECO:0000313" key="5">
    <source>
        <dbReference type="EMBL" id="AVF28128.1"/>
    </source>
</evidence>
<dbReference type="EC" id="2.3.1.179" evidence="5"/>
<dbReference type="InterPro" id="IPR016039">
    <property type="entry name" value="Thiolase-like"/>
</dbReference>
<evidence type="ECO:0000256" key="3">
    <source>
        <dbReference type="RuleBase" id="RU003694"/>
    </source>
</evidence>
<organism evidence="5 6">
    <name type="scientific">Paenibacillus larvae subsp. larvae</name>
    <dbReference type="NCBI Taxonomy" id="147375"/>
    <lineage>
        <taxon>Bacteria</taxon>
        <taxon>Bacillati</taxon>
        <taxon>Bacillota</taxon>
        <taxon>Bacilli</taxon>
        <taxon>Bacillales</taxon>
        <taxon>Paenibacillaceae</taxon>
        <taxon>Paenibacillus</taxon>
    </lineage>
</organism>
<keyword evidence="2 3" id="KW-0808">Transferase</keyword>
<feature type="domain" description="Ketosynthase family 3 (KS3)" evidence="4">
    <location>
        <begin position="416"/>
        <end position="812"/>
    </location>
</feature>
<dbReference type="GO" id="GO:0004315">
    <property type="term" value="F:3-oxoacyl-[acyl-carrier-protein] synthase activity"/>
    <property type="evidence" value="ECO:0007669"/>
    <property type="project" value="UniProtKB-EC"/>
</dbReference>
<dbReference type="InterPro" id="IPR014030">
    <property type="entry name" value="Ketoacyl_synth_N"/>
</dbReference>
<dbReference type="GeneID" id="64220379"/>
<reference evidence="6" key="1">
    <citation type="submission" date="2017-02" db="EMBL/GenBank/DDBJ databases">
        <title>Delineation of Paenibacillus larvae strains originating from foulbrood outbreaks.</title>
        <authorList>
            <person name="Beims H."/>
            <person name="Bunk B."/>
            <person name="Sproeer C."/>
            <person name="Mohr K.I."/>
            <person name="Pradella S."/>
            <person name="Guenther G."/>
            <person name="Rohde M."/>
            <person name="von der Ohe W."/>
            <person name="Steinert M."/>
        </authorList>
    </citation>
    <scope>NUCLEOTIDE SEQUENCE [LARGE SCALE GENOMIC DNA]</scope>
    <source>
        <strain evidence="6">Eric_III</strain>
    </source>
</reference>
<dbReference type="PROSITE" id="PS52004">
    <property type="entry name" value="KS3_2"/>
    <property type="match status" value="2"/>
</dbReference>
<name>A0A2L1UIA6_9BACL</name>
<dbReference type="Pfam" id="PF02801">
    <property type="entry name" value="Ketoacyl-synt_C"/>
    <property type="match status" value="2"/>
</dbReference>
<dbReference type="PANTHER" id="PTHR11712">
    <property type="entry name" value="POLYKETIDE SYNTHASE-RELATED"/>
    <property type="match status" value="1"/>
</dbReference>
<comment type="similarity">
    <text evidence="1 3">Belongs to the thiolase-like superfamily. Beta-ketoacyl-ACP synthases family.</text>
</comment>
<proteinExistence type="inferred from homology"/>
<dbReference type="PANTHER" id="PTHR11712:SF325">
    <property type="entry name" value="3-OXOACYL-(ACYL-CARRIER-PROTEIN) SYNTHASE II FABF"/>
    <property type="match status" value="1"/>
</dbReference>